<comment type="caution">
    <text evidence="2">The sequence shown here is derived from an EMBL/GenBank/DDBJ whole genome shotgun (WGS) entry which is preliminary data.</text>
</comment>
<dbReference type="EMBL" id="LSSN01004772">
    <property type="protein sequence ID" value="OMJ10939.1"/>
    <property type="molecule type" value="Genomic_DNA"/>
</dbReference>
<evidence type="ECO:0000313" key="2">
    <source>
        <dbReference type="EMBL" id="OMJ10939.1"/>
    </source>
</evidence>
<dbReference type="Proteomes" id="UP000187283">
    <property type="component" value="Unassembled WGS sequence"/>
</dbReference>
<keyword evidence="3" id="KW-1185">Reference proteome</keyword>
<keyword evidence="1" id="KW-1133">Transmembrane helix</keyword>
<dbReference type="AlphaFoldDB" id="A0A1R1X8K6"/>
<accession>A0A1R1X8K6</accession>
<gene>
    <name evidence="2" type="ORF">AYI70_g10019</name>
</gene>
<evidence type="ECO:0000256" key="1">
    <source>
        <dbReference type="SAM" id="Phobius"/>
    </source>
</evidence>
<reference evidence="2 3" key="1">
    <citation type="submission" date="2017-01" db="EMBL/GenBank/DDBJ databases">
        <authorList>
            <person name="Mah S.A."/>
            <person name="Swanson W.J."/>
            <person name="Moy G.W."/>
            <person name="Vacquier V.D."/>
        </authorList>
    </citation>
    <scope>NUCLEOTIDE SEQUENCE [LARGE SCALE GENOMIC DNA]</scope>
    <source>
        <strain evidence="2 3">GSMNP</strain>
    </source>
</reference>
<name>A0A1R1X8K6_9FUNG</name>
<feature type="transmembrane region" description="Helical" evidence="1">
    <location>
        <begin position="39"/>
        <end position="61"/>
    </location>
</feature>
<keyword evidence="1" id="KW-0472">Membrane</keyword>
<proteinExistence type="predicted"/>
<sequence>MKSSLVNTSPLRITGKGETASIISANLSHSALFLLRMSLVLQCTVIALTPVLAILFTSSIVSCCDGKRRIFAVTGRDKLSTKFDNIEHSKSGLYNNDAPIPPLIENFFGQPQFKSTPDTSFSLFFFLVLK</sequence>
<keyword evidence="1" id="KW-0812">Transmembrane</keyword>
<protein>
    <submittedName>
        <fullName evidence="2">Uncharacterized protein</fullName>
    </submittedName>
</protein>
<evidence type="ECO:0000313" key="3">
    <source>
        <dbReference type="Proteomes" id="UP000187283"/>
    </source>
</evidence>
<organism evidence="2 3">
    <name type="scientific">Smittium culicis</name>
    <dbReference type="NCBI Taxonomy" id="133412"/>
    <lineage>
        <taxon>Eukaryota</taxon>
        <taxon>Fungi</taxon>
        <taxon>Fungi incertae sedis</taxon>
        <taxon>Zoopagomycota</taxon>
        <taxon>Kickxellomycotina</taxon>
        <taxon>Harpellomycetes</taxon>
        <taxon>Harpellales</taxon>
        <taxon>Legeriomycetaceae</taxon>
        <taxon>Smittium</taxon>
    </lineage>
</organism>